<dbReference type="EMBL" id="QFLI01000014">
    <property type="protein sequence ID" value="PXX95746.1"/>
    <property type="molecule type" value="Genomic_DNA"/>
</dbReference>
<dbReference type="PROSITE" id="PS00194">
    <property type="entry name" value="THIOREDOXIN_1"/>
    <property type="match status" value="1"/>
</dbReference>
<comment type="caution">
    <text evidence="6">The sequence shown here is derived from an EMBL/GenBank/DDBJ whole genome shotgun (WGS) entry which is preliminary data.</text>
</comment>
<evidence type="ECO:0000313" key="6">
    <source>
        <dbReference type="EMBL" id="PXX95746.1"/>
    </source>
</evidence>
<feature type="domain" description="Thioredoxin" evidence="5">
    <location>
        <begin position="247"/>
        <end position="392"/>
    </location>
</feature>
<dbReference type="PANTHER" id="PTHR42852:SF6">
    <property type="entry name" value="THIOL:DISULFIDE INTERCHANGE PROTEIN DSBE"/>
    <property type="match status" value="1"/>
</dbReference>
<evidence type="ECO:0000256" key="4">
    <source>
        <dbReference type="ARBA" id="ARBA00023284"/>
    </source>
</evidence>
<dbReference type="GO" id="GO:0016209">
    <property type="term" value="F:antioxidant activity"/>
    <property type="evidence" value="ECO:0007669"/>
    <property type="project" value="InterPro"/>
</dbReference>
<dbReference type="InterPro" id="IPR036249">
    <property type="entry name" value="Thioredoxin-like_sf"/>
</dbReference>
<protein>
    <recommendedName>
        <fullName evidence="5">Thioredoxin domain-containing protein</fullName>
    </recommendedName>
</protein>
<dbReference type="PROSITE" id="PS51352">
    <property type="entry name" value="THIOREDOXIN_2"/>
    <property type="match status" value="1"/>
</dbReference>
<gene>
    <name evidence="6" type="ORF">DF185_21885</name>
</gene>
<dbReference type="OrthoDB" id="9794348at2"/>
<keyword evidence="2" id="KW-0201">Cytochrome c-type biogenesis</keyword>
<dbReference type="GO" id="GO:0030313">
    <property type="term" value="C:cell envelope"/>
    <property type="evidence" value="ECO:0007669"/>
    <property type="project" value="UniProtKB-SubCell"/>
</dbReference>
<keyword evidence="7" id="KW-1185">Reference proteome</keyword>
<comment type="subcellular location">
    <subcellularLocation>
        <location evidence="1">Cell envelope</location>
    </subcellularLocation>
</comment>
<evidence type="ECO:0000313" key="7">
    <source>
        <dbReference type="Proteomes" id="UP000248079"/>
    </source>
</evidence>
<dbReference type="CDD" id="cd02966">
    <property type="entry name" value="TlpA_like_family"/>
    <property type="match status" value="1"/>
</dbReference>
<keyword evidence="4" id="KW-0676">Redox-active center</keyword>
<reference evidence="6 7" key="1">
    <citation type="submission" date="2018-05" db="EMBL/GenBank/DDBJ databases">
        <title>Marinifilum breve JC075T sp. nov., a marine bacterium isolated from Yongle Blue Hole in the South China Sea.</title>
        <authorList>
            <person name="Fu T."/>
        </authorList>
    </citation>
    <scope>NUCLEOTIDE SEQUENCE [LARGE SCALE GENOMIC DNA]</scope>
    <source>
        <strain evidence="6 7">JC075</strain>
    </source>
</reference>
<dbReference type="Proteomes" id="UP000248079">
    <property type="component" value="Unassembled WGS sequence"/>
</dbReference>
<name>A0A2V3ZRT7_9BACT</name>
<dbReference type="InterPro" id="IPR050553">
    <property type="entry name" value="Thioredoxin_ResA/DsbE_sf"/>
</dbReference>
<dbReference type="InterPro" id="IPR013766">
    <property type="entry name" value="Thioredoxin_domain"/>
</dbReference>
<accession>A0A2V3ZRT7</accession>
<dbReference type="AlphaFoldDB" id="A0A2V3ZRT7"/>
<dbReference type="GO" id="GO:0017004">
    <property type="term" value="P:cytochrome complex assembly"/>
    <property type="evidence" value="ECO:0007669"/>
    <property type="project" value="UniProtKB-KW"/>
</dbReference>
<evidence type="ECO:0000256" key="2">
    <source>
        <dbReference type="ARBA" id="ARBA00022748"/>
    </source>
</evidence>
<proteinExistence type="predicted"/>
<dbReference type="SUPFAM" id="SSF52833">
    <property type="entry name" value="Thioredoxin-like"/>
    <property type="match status" value="1"/>
</dbReference>
<dbReference type="InterPro" id="IPR000866">
    <property type="entry name" value="AhpC/TSA"/>
</dbReference>
<organism evidence="6 7">
    <name type="scientific">Marinifilum breve</name>
    <dbReference type="NCBI Taxonomy" id="2184082"/>
    <lineage>
        <taxon>Bacteria</taxon>
        <taxon>Pseudomonadati</taxon>
        <taxon>Bacteroidota</taxon>
        <taxon>Bacteroidia</taxon>
        <taxon>Marinilabiliales</taxon>
        <taxon>Marinifilaceae</taxon>
    </lineage>
</organism>
<evidence type="ECO:0000259" key="5">
    <source>
        <dbReference type="PROSITE" id="PS51352"/>
    </source>
</evidence>
<dbReference type="RefSeq" id="WP_110363698.1">
    <property type="nucleotide sequence ID" value="NZ_QFLI01000014.1"/>
</dbReference>
<dbReference type="GO" id="GO:0016491">
    <property type="term" value="F:oxidoreductase activity"/>
    <property type="evidence" value="ECO:0007669"/>
    <property type="project" value="InterPro"/>
</dbReference>
<keyword evidence="3" id="KW-1015">Disulfide bond</keyword>
<dbReference type="InterPro" id="IPR017937">
    <property type="entry name" value="Thioredoxin_CS"/>
</dbReference>
<dbReference type="PANTHER" id="PTHR42852">
    <property type="entry name" value="THIOL:DISULFIDE INTERCHANGE PROTEIN DSBE"/>
    <property type="match status" value="1"/>
</dbReference>
<dbReference type="Gene3D" id="3.40.30.10">
    <property type="entry name" value="Glutaredoxin"/>
    <property type="match status" value="1"/>
</dbReference>
<sequence length="392" mass="46491">MQNFRRIITIVLLCFILIPENVLAQNIHLKVNIEGIKNNNVELHMGPYFGEGKVYEHKIQINTGELLTIDCNIKKLYQCRIINNEMWVHFANDSTWCKNRTVTFYAEPNDTITIKGKLKEYSVDYTITGNKINEQYSEYRKEYLPLFETEIKLTIEQNRAERSTMPLDSIKSKSSARWAYNKYLWLESLKFVEKHLDYEYSPRLIFPLYVPYDSLEMYKNKLHKNVFKADIGRRYLEEVRREGNNFKTESGKAPNFKFKSHKGKRYKLSDFRGKFIVLDFWGSWCGPCLAGIPKMKEYYNLYSEDIEIIGIACKDKDKNWRNAIQRQKLIWLNTLNSNKNDISELYGINSYPTKIIIDREGIIIKKFIGENEDFYLCLKELIDNEIIENQLK</sequence>
<dbReference type="Pfam" id="PF00578">
    <property type="entry name" value="AhpC-TSA"/>
    <property type="match status" value="1"/>
</dbReference>
<evidence type="ECO:0000256" key="3">
    <source>
        <dbReference type="ARBA" id="ARBA00023157"/>
    </source>
</evidence>
<evidence type="ECO:0000256" key="1">
    <source>
        <dbReference type="ARBA" id="ARBA00004196"/>
    </source>
</evidence>